<comment type="caution">
    <text evidence="3">The sequence shown here is derived from an EMBL/GenBank/DDBJ whole genome shotgun (WGS) entry which is preliminary data.</text>
</comment>
<accession>A0A0S8FR94</accession>
<dbReference type="AlphaFoldDB" id="A0A0S8FR94"/>
<dbReference type="SUPFAM" id="SSF82607">
    <property type="entry name" value="YbaB-like"/>
    <property type="match status" value="1"/>
</dbReference>
<comment type="subcellular location">
    <subcellularLocation>
        <location evidence="2">Cytoplasm</location>
        <location evidence="2">Nucleoid</location>
    </subcellularLocation>
</comment>
<gene>
    <name evidence="3" type="ORF">AMJ83_07705</name>
</gene>
<dbReference type="GO" id="GO:0043590">
    <property type="term" value="C:bacterial nucleoid"/>
    <property type="evidence" value="ECO:0007669"/>
    <property type="project" value="UniProtKB-UniRule"/>
</dbReference>
<dbReference type="Pfam" id="PF02575">
    <property type="entry name" value="YbaB_DNA_bd"/>
    <property type="match status" value="1"/>
</dbReference>
<reference evidence="3 4" key="1">
    <citation type="journal article" date="2015" name="Microbiome">
        <title>Genomic resolution of linkages in carbon, nitrogen, and sulfur cycling among widespread estuary sediment bacteria.</title>
        <authorList>
            <person name="Baker B.J."/>
            <person name="Lazar C.S."/>
            <person name="Teske A.P."/>
            <person name="Dick G.J."/>
        </authorList>
    </citation>
    <scope>NUCLEOTIDE SEQUENCE [LARGE SCALE GENOMIC DNA]</scope>
    <source>
        <strain evidence="3">SM23_42</strain>
    </source>
</reference>
<keyword evidence="1 2" id="KW-0238">DNA-binding</keyword>
<comment type="function">
    <text evidence="2">Binds to DNA and alters its conformation. May be involved in regulation of gene expression, nucleoid organization and DNA protection.</text>
</comment>
<dbReference type="GO" id="GO:0005829">
    <property type="term" value="C:cytosol"/>
    <property type="evidence" value="ECO:0007669"/>
    <property type="project" value="TreeGrafter"/>
</dbReference>
<protein>
    <recommendedName>
        <fullName evidence="2">Nucleoid-associated protein AMJ83_07705</fullName>
    </recommendedName>
</protein>
<dbReference type="PIRSF" id="PIRSF004555">
    <property type="entry name" value="UCP004555"/>
    <property type="match status" value="1"/>
</dbReference>
<dbReference type="Proteomes" id="UP000051373">
    <property type="component" value="Unassembled WGS sequence"/>
</dbReference>
<proteinExistence type="inferred from homology"/>
<dbReference type="PATRIC" id="fig|1703779.3.peg.2372"/>
<evidence type="ECO:0000256" key="1">
    <source>
        <dbReference type="ARBA" id="ARBA00023125"/>
    </source>
</evidence>
<dbReference type="PANTHER" id="PTHR33449:SF1">
    <property type="entry name" value="NUCLEOID-ASSOCIATED PROTEIN YBAB"/>
    <property type="match status" value="1"/>
</dbReference>
<dbReference type="Gene3D" id="3.30.1310.10">
    <property type="entry name" value="Nucleoid-associated protein YbaB-like domain"/>
    <property type="match status" value="1"/>
</dbReference>
<dbReference type="EMBL" id="LJUJ01000016">
    <property type="protein sequence ID" value="KPK63231.1"/>
    <property type="molecule type" value="Genomic_DNA"/>
</dbReference>
<sequence>MKDFLKQAQKLQAQLLEQLRAIRVEGSAGGGMVRIDMDGEQNVHAVKIEPQVLEEKDVAMLEDLIVAAFHDARKKILEKTQESVKSITGLPLPF</sequence>
<dbReference type="InterPro" id="IPR036894">
    <property type="entry name" value="YbaB-like_sf"/>
</dbReference>
<organism evidence="3 4">
    <name type="scientific">candidate division WOR_3 bacterium SM23_42</name>
    <dbReference type="NCBI Taxonomy" id="1703779"/>
    <lineage>
        <taxon>Bacteria</taxon>
        <taxon>Bacteria division WOR-3</taxon>
    </lineage>
</organism>
<dbReference type="NCBIfam" id="TIGR00103">
    <property type="entry name" value="DNA_YbaB_EbfC"/>
    <property type="match status" value="1"/>
</dbReference>
<dbReference type="InterPro" id="IPR004401">
    <property type="entry name" value="YbaB/EbfC"/>
</dbReference>
<dbReference type="GO" id="GO:0003677">
    <property type="term" value="F:DNA binding"/>
    <property type="evidence" value="ECO:0007669"/>
    <property type="project" value="UniProtKB-UniRule"/>
</dbReference>
<comment type="subunit">
    <text evidence="2">Homodimer.</text>
</comment>
<keyword evidence="2" id="KW-0963">Cytoplasm</keyword>
<dbReference type="STRING" id="1703779.AMJ83_07705"/>
<dbReference type="HAMAP" id="MF_00274">
    <property type="entry name" value="DNA_YbaB_EbfC"/>
    <property type="match status" value="1"/>
</dbReference>
<name>A0A0S8FR94_UNCW3</name>
<comment type="similarity">
    <text evidence="2">Belongs to the YbaB/EbfC family.</text>
</comment>
<evidence type="ECO:0000313" key="3">
    <source>
        <dbReference type="EMBL" id="KPK63231.1"/>
    </source>
</evidence>
<dbReference type="PANTHER" id="PTHR33449">
    <property type="entry name" value="NUCLEOID-ASSOCIATED PROTEIN YBAB"/>
    <property type="match status" value="1"/>
</dbReference>
<evidence type="ECO:0000256" key="2">
    <source>
        <dbReference type="HAMAP-Rule" id="MF_00274"/>
    </source>
</evidence>
<evidence type="ECO:0000313" key="4">
    <source>
        <dbReference type="Proteomes" id="UP000051373"/>
    </source>
</evidence>